<dbReference type="Proteomes" id="UP001233673">
    <property type="component" value="Unassembled WGS sequence"/>
</dbReference>
<gene>
    <name evidence="1" type="ORF">QOZ88_05425</name>
</gene>
<sequence length="91" mass="9435">MWRLIAVLVVAAAVIEIVKTLVVAVAFLGALAVVGYTLVRLADREPVAGATAAELVPCCDYRDHEGEAAVCGCTGHPRSHVHPFGMGALPA</sequence>
<organism evidence="1 2">
    <name type="scientific">Blastococcus carthaginiensis</name>
    <dbReference type="NCBI Taxonomy" id="3050034"/>
    <lineage>
        <taxon>Bacteria</taxon>
        <taxon>Bacillati</taxon>
        <taxon>Actinomycetota</taxon>
        <taxon>Actinomycetes</taxon>
        <taxon>Geodermatophilales</taxon>
        <taxon>Geodermatophilaceae</taxon>
        <taxon>Blastococcus</taxon>
    </lineage>
</organism>
<dbReference type="EMBL" id="JASNFN010000004">
    <property type="protein sequence ID" value="MDP5182070.1"/>
    <property type="molecule type" value="Genomic_DNA"/>
</dbReference>
<accession>A0ABT9I914</accession>
<reference evidence="2" key="1">
    <citation type="submission" date="2023-05" db="EMBL/GenBank/DDBJ databases">
        <title>Draft genome of Pseudofrankia sp. BMG5.37.</title>
        <authorList>
            <person name="Gtari M."/>
            <person name="Ghodhbane F."/>
            <person name="Sbissi I."/>
        </authorList>
    </citation>
    <scope>NUCLEOTIDE SEQUENCE [LARGE SCALE GENOMIC DNA]</scope>
    <source>
        <strain evidence="2">BMG 814</strain>
    </source>
</reference>
<name>A0ABT9I914_9ACTN</name>
<evidence type="ECO:0000313" key="1">
    <source>
        <dbReference type="EMBL" id="MDP5182070.1"/>
    </source>
</evidence>
<proteinExistence type="predicted"/>
<comment type="caution">
    <text evidence="1">The sequence shown here is derived from an EMBL/GenBank/DDBJ whole genome shotgun (WGS) entry which is preliminary data.</text>
</comment>
<dbReference type="RefSeq" id="WP_305998776.1">
    <property type="nucleotide sequence ID" value="NZ_JASNFN010000004.1"/>
</dbReference>
<evidence type="ECO:0000313" key="2">
    <source>
        <dbReference type="Proteomes" id="UP001233673"/>
    </source>
</evidence>
<protein>
    <submittedName>
        <fullName evidence="1">Uncharacterized protein</fullName>
    </submittedName>
</protein>
<keyword evidence="2" id="KW-1185">Reference proteome</keyword>